<feature type="domain" description="Histidine kinase" evidence="9">
    <location>
        <begin position="147"/>
        <end position="368"/>
    </location>
</feature>
<evidence type="ECO:0000256" key="3">
    <source>
        <dbReference type="ARBA" id="ARBA00022553"/>
    </source>
</evidence>
<evidence type="ECO:0000313" key="11">
    <source>
        <dbReference type="EMBL" id="NID10577.1"/>
    </source>
</evidence>
<gene>
    <name evidence="11" type="ORF">F7231_10385</name>
</gene>
<dbReference type="Pfam" id="PF02518">
    <property type="entry name" value="HATPase_c"/>
    <property type="match status" value="1"/>
</dbReference>
<dbReference type="InterPro" id="IPR004358">
    <property type="entry name" value="Sig_transdc_His_kin-like_C"/>
</dbReference>
<dbReference type="InterPro" id="IPR036890">
    <property type="entry name" value="HATPase_C_sf"/>
</dbReference>
<evidence type="ECO:0000256" key="1">
    <source>
        <dbReference type="ARBA" id="ARBA00000085"/>
    </source>
</evidence>
<dbReference type="PROSITE" id="PS50110">
    <property type="entry name" value="RESPONSE_REGULATORY"/>
    <property type="match status" value="2"/>
</dbReference>
<keyword evidence="12" id="KW-1185">Reference proteome</keyword>
<evidence type="ECO:0000256" key="7">
    <source>
        <dbReference type="PROSITE-ProRule" id="PRU00169"/>
    </source>
</evidence>
<evidence type="ECO:0000259" key="10">
    <source>
        <dbReference type="PROSITE" id="PS50110"/>
    </source>
</evidence>
<keyword evidence="4" id="KW-0805">Transcription regulation</keyword>
<dbReference type="InterPro" id="IPR018062">
    <property type="entry name" value="HTH_AraC-typ_CS"/>
</dbReference>
<dbReference type="InterPro" id="IPR009057">
    <property type="entry name" value="Homeodomain-like_sf"/>
</dbReference>
<protein>
    <recommendedName>
        <fullName evidence="2">histidine kinase</fullName>
        <ecNumber evidence="2">2.7.13.3</ecNumber>
    </recommendedName>
</protein>
<dbReference type="InterPro" id="IPR011006">
    <property type="entry name" value="CheY-like_superfamily"/>
</dbReference>
<dbReference type="RefSeq" id="WP_166691832.1">
    <property type="nucleotide sequence ID" value="NZ_WAEL01000003.1"/>
</dbReference>
<dbReference type="InterPro" id="IPR003661">
    <property type="entry name" value="HisK_dim/P_dom"/>
</dbReference>
<dbReference type="EC" id="2.7.13.3" evidence="2"/>
<dbReference type="InterPro" id="IPR001789">
    <property type="entry name" value="Sig_transdc_resp-reg_receiver"/>
</dbReference>
<dbReference type="PRINTS" id="PR00344">
    <property type="entry name" value="BCTRLSENSOR"/>
</dbReference>
<dbReference type="InterPro" id="IPR005467">
    <property type="entry name" value="His_kinase_dom"/>
</dbReference>
<organism evidence="11 12">
    <name type="scientific">Fibrivirga algicola</name>
    <dbReference type="NCBI Taxonomy" id="2950420"/>
    <lineage>
        <taxon>Bacteria</taxon>
        <taxon>Pseudomonadati</taxon>
        <taxon>Bacteroidota</taxon>
        <taxon>Cytophagia</taxon>
        <taxon>Cytophagales</taxon>
        <taxon>Spirosomataceae</taxon>
        <taxon>Fibrivirga</taxon>
    </lineage>
</organism>
<feature type="modified residue" description="4-aspartylphosphate" evidence="7">
    <location>
        <position position="57"/>
    </location>
</feature>
<dbReference type="PROSITE" id="PS01124">
    <property type="entry name" value="HTH_ARAC_FAMILY_2"/>
    <property type="match status" value="1"/>
</dbReference>
<accession>A0ABX0QI08</accession>
<keyword evidence="6" id="KW-0804">Transcription</keyword>
<evidence type="ECO:0000259" key="9">
    <source>
        <dbReference type="PROSITE" id="PS50109"/>
    </source>
</evidence>
<dbReference type="Gene3D" id="3.40.50.2300">
    <property type="match status" value="2"/>
</dbReference>
<feature type="domain" description="HTH araC/xylS-type" evidence="8">
    <location>
        <begin position="557"/>
        <end position="655"/>
    </location>
</feature>
<dbReference type="PANTHER" id="PTHR43547">
    <property type="entry name" value="TWO-COMPONENT HISTIDINE KINASE"/>
    <property type="match status" value="1"/>
</dbReference>
<evidence type="ECO:0000256" key="4">
    <source>
        <dbReference type="ARBA" id="ARBA00023015"/>
    </source>
</evidence>
<dbReference type="PROSITE" id="PS00041">
    <property type="entry name" value="HTH_ARAC_FAMILY_1"/>
    <property type="match status" value="1"/>
</dbReference>
<comment type="caution">
    <text evidence="11">The sequence shown here is derived from an EMBL/GenBank/DDBJ whole genome shotgun (WGS) entry which is preliminary data.</text>
</comment>
<reference evidence="11" key="1">
    <citation type="submission" date="2024-05" db="EMBL/GenBank/DDBJ databases">
        <authorList>
            <person name="Jung D.-H."/>
        </authorList>
    </citation>
    <scope>NUCLEOTIDE SEQUENCE</scope>
    <source>
        <strain evidence="11">JA-25</strain>
    </source>
</reference>
<sequence>MTTILVVDDETDLEPLLVNWFRRQIRQNEYAFHFASGGEEALAILNSEPAIDLLLLDINMPGMDGLTLLEKLPVVNPLLRAVMVSAYSDMANIRTAMNRGAFDFVCKPISFADLELTIEKTAHHVRQLRESQQLKVIDELKTRFFDNITHEFRTPLTLILAPVQQLLQRFNDSAELQHSLGMIERNARQLLRLINQLLDLAKLESGNLPLSMQAGDLGTFVGNLVQAFELAAREKALMLRYENELTDFYSFDLDKLEQIVHNLLSNALKFTRVGEVTVRATATTTGLSLIVTDTGIGIVPEKLPYIFDRFYQVYHPSTNGLPFEHAYPGTGIGLALVKELAELLGGSVSVSSTLGDGTTFTIDLPLPRVDRGEVSEWPSRSFTENLQAVAAVNRGDKVLNSEGASPDKPLVLIVEDNAELNAFIAGELADTYRLMTATDGIEGWERALAELPDLVISDVMMPGMDGYQLTQRLKTDPATEHIAVVLLTAKTAHTSLIEGLTYGADDYIGKPFQVDELRLRIHNLVARQQALRAHFNAQLSHPDEPIGGATSSDAFIKNLYTHLEANLDDSQFRVGELAEAIGMSRRTLHRKLTSLTGFNVSDLIRHYRLKRSRELLQQGHNVSETAYLVGYESASHFSTTFKEFFGMTPTDHVLNTSAGN</sequence>
<dbReference type="EMBL" id="WAEL01000003">
    <property type="protein sequence ID" value="NID10577.1"/>
    <property type="molecule type" value="Genomic_DNA"/>
</dbReference>
<dbReference type="SUPFAM" id="SSF52172">
    <property type="entry name" value="CheY-like"/>
    <property type="match status" value="2"/>
</dbReference>
<evidence type="ECO:0000256" key="5">
    <source>
        <dbReference type="ARBA" id="ARBA00023125"/>
    </source>
</evidence>
<dbReference type="Gene3D" id="3.30.565.10">
    <property type="entry name" value="Histidine kinase-like ATPase, C-terminal domain"/>
    <property type="match status" value="1"/>
</dbReference>
<dbReference type="PROSITE" id="PS50109">
    <property type="entry name" value="HIS_KIN"/>
    <property type="match status" value="1"/>
</dbReference>
<evidence type="ECO:0000256" key="2">
    <source>
        <dbReference type="ARBA" id="ARBA00012438"/>
    </source>
</evidence>
<dbReference type="CDD" id="cd00082">
    <property type="entry name" value="HisKA"/>
    <property type="match status" value="1"/>
</dbReference>
<dbReference type="Pfam" id="PF00072">
    <property type="entry name" value="Response_reg"/>
    <property type="match status" value="2"/>
</dbReference>
<dbReference type="InterPro" id="IPR018060">
    <property type="entry name" value="HTH_AraC"/>
</dbReference>
<evidence type="ECO:0000313" key="12">
    <source>
        <dbReference type="Proteomes" id="UP000606008"/>
    </source>
</evidence>
<feature type="domain" description="Response regulatory" evidence="10">
    <location>
        <begin position="3"/>
        <end position="122"/>
    </location>
</feature>
<dbReference type="SUPFAM" id="SSF55874">
    <property type="entry name" value="ATPase domain of HSP90 chaperone/DNA topoisomerase II/histidine kinase"/>
    <property type="match status" value="1"/>
</dbReference>
<evidence type="ECO:0000259" key="8">
    <source>
        <dbReference type="PROSITE" id="PS01124"/>
    </source>
</evidence>
<dbReference type="SMART" id="SM00448">
    <property type="entry name" value="REC"/>
    <property type="match status" value="2"/>
</dbReference>
<dbReference type="Pfam" id="PF12833">
    <property type="entry name" value="HTH_18"/>
    <property type="match status" value="1"/>
</dbReference>
<dbReference type="InterPro" id="IPR003594">
    <property type="entry name" value="HATPase_dom"/>
</dbReference>
<keyword evidence="3 7" id="KW-0597">Phosphoprotein</keyword>
<dbReference type="CDD" id="cd17536">
    <property type="entry name" value="REC_YesN-like"/>
    <property type="match status" value="1"/>
</dbReference>
<dbReference type="SMART" id="SM00388">
    <property type="entry name" value="HisKA"/>
    <property type="match status" value="1"/>
</dbReference>
<comment type="catalytic activity">
    <reaction evidence="1">
        <text>ATP + protein L-histidine = ADP + protein N-phospho-L-histidine.</text>
        <dbReference type="EC" id="2.7.13.3"/>
    </reaction>
</comment>
<name>A0ABX0QI08_9BACT</name>
<dbReference type="SMART" id="SM00387">
    <property type="entry name" value="HATPase_c"/>
    <property type="match status" value="1"/>
</dbReference>
<evidence type="ECO:0000256" key="6">
    <source>
        <dbReference type="ARBA" id="ARBA00023163"/>
    </source>
</evidence>
<dbReference type="SMART" id="SM00342">
    <property type="entry name" value="HTH_ARAC"/>
    <property type="match status" value="1"/>
</dbReference>
<dbReference type="SUPFAM" id="SSF46689">
    <property type="entry name" value="Homeodomain-like"/>
    <property type="match status" value="1"/>
</dbReference>
<dbReference type="Gene3D" id="1.10.287.130">
    <property type="match status" value="1"/>
</dbReference>
<dbReference type="Pfam" id="PF00512">
    <property type="entry name" value="HisKA"/>
    <property type="match status" value="1"/>
</dbReference>
<dbReference type="Gene3D" id="1.10.10.60">
    <property type="entry name" value="Homeodomain-like"/>
    <property type="match status" value="1"/>
</dbReference>
<proteinExistence type="predicted"/>
<keyword evidence="5" id="KW-0238">DNA-binding</keyword>
<dbReference type="Proteomes" id="UP000606008">
    <property type="component" value="Unassembled WGS sequence"/>
</dbReference>
<feature type="domain" description="Response regulatory" evidence="10">
    <location>
        <begin position="410"/>
        <end position="525"/>
    </location>
</feature>
<dbReference type="PANTHER" id="PTHR43547:SF2">
    <property type="entry name" value="HYBRID SIGNAL TRANSDUCTION HISTIDINE KINASE C"/>
    <property type="match status" value="1"/>
</dbReference>
<feature type="modified residue" description="4-aspartylphosphate" evidence="7">
    <location>
        <position position="458"/>
    </location>
</feature>